<dbReference type="InterPro" id="IPR000488">
    <property type="entry name" value="Death_dom"/>
</dbReference>
<feature type="compositionally biased region" description="Basic and acidic residues" evidence="2">
    <location>
        <begin position="949"/>
        <end position="958"/>
    </location>
</feature>
<dbReference type="InterPro" id="IPR011029">
    <property type="entry name" value="DEATH-like_dom_sf"/>
</dbReference>
<evidence type="ECO:0000313" key="4">
    <source>
        <dbReference type="EnsemblMetazoa" id="Aqu2.1.10709_001"/>
    </source>
</evidence>
<dbReference type="Gene3D" id="1.10.533.10">
    <property type="entry name" value="Death Domain, Fas"/>
    <property type="match status" value="2"/>
</dbReference>
<keyword evidence="1" id="KW-0175">Coiled coil</keyword>
<feature type="coiled-coil region" evidence="1">
    <location>
        <begin position="211"/>
        <end position="245"/>
    </location>
</feature>
<dbReference type="Pfam" id="PF00531">
    <property type="entry name" value="Death"/>
    <property type="match status" value="1"/>
</dbReference>
<organism evidence="4">
    <name type="scientific">Amphimedon queenslandica</name>
    <name type="common">Sponge</name>
    <dbReference type="NCBI Taxonomy" id="400682"/>
    <lineage>
        <taxon>Eukaryota</taxon>
        <taxon>Metazoa</taxon>
        <taxon>Porifera</taxon>
        <taxon>Demospongiae</taxon>
        <taxon>Heteroscleromorpha</taxon>
        <taxon>Haplosclerida</taxon>
        <taxon>Niphatidae</taxon>
        <taxon>Amphimedon</taxon>
    </lineage>
</organism>
<sequence length="992" mass="112374">MSTPGRQIHHQPDRILGIKDLNEVIGTLERSGFSEDGWNELGLKLHISQPKLNTVKANNPHDVKGRLRGCLDLWLQQSYDTYKYGLPTLELLAAAAEEMGLKAVASGINPQGSTQSQTKSPKEIQHIIEVYSPNYIKNLKGKFASFKTELLKRLSRHIKDGVIELIDIARFVGATTKVKGLATTASVDDLFDSIQDHFSYLNCEHIEIFVSDFLNDEDKDLKDKMKAYKRDLDNFEKTIKLKQLEKDLDNVRLTHSHSSCKVVIKLVGEWENETLAKLKDFLKHYFKEDSLFNLVCVTDGCLSVTFLVPLSFSQYLIDTATPQLKSMSRVGVLQLIINDVELLDGKDDINLDESLIEAVKLDKPFEVSLLLSLGADPYYEDDNGDKVLELAIQGGNEEIIELISIATDTQVMELESQKELSDEEDRKFENENENLEVEIQKLQDSNAVTTIIPLTHLPNMATARGETGVEINDHLGIEDLGEVISTLEKSEFSDHRWVELGLKLHISQKELDTVGANNPQDVKTCLRKCLAHWLRWNYDVDKYGKPSLEKLKAAVEEMGLRDVADKIAQVKKVKDFCQLITRFEALVDKIHGHLADQVKHQKLQAGKVVRVEFIEEKWKLSEGIPDEVSIDTLFNYIQDHYSFLNCSLIEAIVNKHVDKSSRLQEDMKVYVEEMNHFKHSQCLQDLQYAIENVENYNPSEGSDTSCKVVIKLIGKWDKMIINDLESFLRHYFEDEDVFNYLQITPGSVCISYLVPCSAIAHITTAVKSKSESMHRVGVFYFSINGDILLDEKDVNFNESLIEAVKLCEVYEVSLLLSLGADPCYEDSNGDKALELAKHTGNKEIMQAMATAMDSQVIKRKSQEDLSDEKVNKETTDENEKLKVVIQRLQDSNAELEKSLTASKREIEELQSQKKESEQNSEIDKLKESLAESKSTLAKSKDELLALQKENDKLKESLVETKSTLAKSKDESLALQKENDNKSTQSEAIRSNE</sequence>
<feature type="domain" description="Death" evidence="3">
    <location>
        <begin position="496"/>
        <end position="571"/>
    </location>
</feature>
<dbReference type="InParanoid" id="A0A1X7T847"/>
<feature type="region of interest" description="Disordered" evidence="2">
    <location>
        <begin position="949"/>
        <end position="992"/>
    </location>
</feature>
<protein>
    <recommendedName>
        <fullName evidence="3">Death domain-containing protein</fullName>
    </recommendedName>
</protein>
<dbReference type="InterPro" id="IPR036770">
    <property type="entry name" value="Ankyrin_rpt-contain_sf"/>
</dbReference>
<feature type="coiled-coil region" evidence="1">
    <location>
        <begin position="414"/>
        <end position="445"/>
    </location>
</feature>
<evidence type="ECO:0000259" key="3">
    <source>
        <dbReference type="PROSITE" id="PS50017"/>
    </source>
</evidence>
<accession>A0A1X7T847</accession>
<feature type="compositionally biased region" description="Basic and acidic residues" evidence="2">
    <location>
        <begin position="966"/>
        <end position="980"/>
    </location>
</feature>
<proteinExistence type="predicted"/>
<dbReference type="AlphaFoldDB" id="A0A1X7T847"/>
<reference evidence="4" key="1">
    <citation type="submission" date="2017-05" db="UniProtKB">
        <authorList>
            <consortium name="EnsemblMetazoa"/>
        </authorList>
    </citation>
    <scope>IDENTIFICATION</scope>
</reference>
<evidence type="ECO:0000256" key="2">
    <source>
        <dbReference type="SAM" id="MobiDB-lite"/>
    </source>
</evidence>
<feature type="domain" description="Death" evidence="3">
    <location>
        <begin position="38"/>
        <end position="112"/>
    </location>
</feature>
<feature type="compositionally biased region" description="Polar residues" evidence="2">
    <location>
        <begin position="981"/>
        <end position="992"/>
    </location>
</feature>
<evidence type="ECO:0000256" key="1">
    <source>
        <dbReference type="SAM" id="Coils"/>
    </source>
</evidence>
<dbReference type="SUPFAM" id="SSF48403">
    <property type="entry name" value="Ankyrin repeat"/>
    <property type="match status" value="1"/>
</dbReference>
<dbReference type="CDD" id="cd01670">
    <property type="entry name" value="Death"/>
    <property type="match status" value="1"/>
</dbReference>
<dbReference type="EnsemblMetazoa" id="Aqu2.1.10709_001">
    <property type="protein sequence ID" value="Aqu2.1.10709_001"/>
    <property type="gene ID" value="Aqu2.1.10709"/>
</dbReference>
<dbReference type="OrthoDB" id="10038298at2759"/>
<dbReference type="SUPFAM" id="SSF47986">
    <property type="entry name" value="DEATH domain"/>
    <property type="match status" value="2"/>
</dbReference>
<name>A0A1X7T847_AMPQE</name>
<dbReference type="GO" id="GO:0007165">
    <property type="term" value="P:signal transduction"/>
    <property type="evidence" value="ECO:0007669"/>
    <property type="project" value="InterPro"/>
</dbReference>
<dbReference type="Gene3D" id="1.25.40.20">
    <property type="entry name" value="Ankyrin repeat-containing domain"/>
    <property type="match status" value="2"/>
</dbReference>
<dbReference type="PROSITE" id="PS50017">
    <property type="entry name" value="DEATH_DOMAIN"/>
    <property type="match status" value="2"/>
</dbReference>